<sequence>MSSQLLVFSDLDGSLLDHFSYRWDAAADALQRLQSAGIPLILASSKTRAEMAPLQQALGVAHYPMIVENGAAVVVPAGTFSTPLENAVPCSAGQEVRFAPPRSRWLATLAALKTDFPDEFAGFDDLGVDGIQAATGLDAGGAALAACREFSEPVQWLGTPARREAFVAALQAAGARVQQGGRFLTVAGQCDKGLALRYLRAAYQREAPDQPVHDLAIGDSGNDVPMLEVAESALLVRSPTHDFPALARRSGLRRSTGLGPAGWSEGVLAWLRDYQITEGD</sequence>
<dbReference type="PANTHER" id="PTHR10000">
    <property type="entry name" value="PHOSPHOSERINE PHOSPHATASE"/>
    <property type="match status" value="1"/>
</dbReference>
<dbReference type="Pfam" id="PF08282">
    <property type="entry name" value="Hydrolase_3"/>
    <property type="match status" value="1"/>
</dbReference>
<dbReference type="SUPFAM" id="SSF56784">
    <property type="entry name" value="HAD-like"/>
    <property type="match status" value="1"/>
</dbReference>
<dbReference type="NCBIfam" id="TIGR01486">
    <property type="entry name" value="HAD-SF-IIB-MPGP"/>
    <property type="match status" value="1"/>
</dbReference>
<dbReference type="AlphaFoldDB" id="A0A3C1KP42"/>
<evidence type="ECO:0000313" key="4">
    <source>
        <dbReference type="EMBL" id="HAN28361.1"/>
    </source>
</evidence>
<protein>
    <submittedName>
        <fullName evidence="4">Mannosyl-3-phosphoglycerate phosphatase</fullName>
    </submittedName>
</protein>
<evidence type="ECO:0000256" key="1">
    <source>
        <dbReference type="ARBA" id="ARBA00022723"/>
    </source>
</evidence>
<dbReference type="InterPro" id="IPR036412">
    <property type="entry name" value="HAD-like_sf"/>
</dbReference>
<dbReference type="SFLD" id="SFLDS00003">
    <property type="entry name" value="Haloacid_Dehalogenase"/>
    <property type="match status" value="1"/>
</dbReference>
<gene>
    <name evidence="4" type="ORF">DCP75_11700</name>
</gene>
<dbReference type="Gene3D" id="3.30.980.20">
    <property type="entry name" value="Putative mannosyl-3-phosphoglycerate phosphatase, domain 2"/>
    <property type="match status" value="1"/>
</dbReference>
<dbReference type="InterPro" id="IPR006379">
    <property type="entry name" value="HAD-SF_hydro_IIB"/>
</dbReference>
<keyword evidence="3" id="KW-0460">Magnesium</keyword>
<evidence type="ECO:0000256" key="3">
    <source>
        <dbReference type="ARBA" id="ARBA00022842"/>
    </source>
</evidence>
<name>A0A3C1KP42_9GAMM</name>
<dbReference type="SFLD" id="SFLDG01140">
    <property type="entry name" value="C2.B:_Phosphomannomutase_and_P"/>
    <property type="match status" value="1"/>
</dbReference>
<dbReference type="InterPro" id="IPR023214">
    <property type="entry name" value="HAD_sf"/>
</dbReference>
<accession>A0A3C1KP42</accession>
<dbReference type="GO" id="GO:0000287">
    <property type="term" value="F:magnesium ion binding"/>
    <property type="evidence" value="ECO:0007669"/>
    <property type="project" value="TreeGrafter"/>
</dbReference>
<evidence type="ECO:0000313" key="5">
    <source>
        <dbReference type="Proteomes" id="UP000259273"/>
    </source>
</evidence>
<dbReference type="Proteomes" id="UP000259273">
    <property type="component" value="Unassembled WGS sequence"/>
</dbReference>
<comment type="caution">
    <text evidence="4">The sequence shown here is derived from an EMBL/GenBank/DDBJ whole genome shotgun (WGS) entry which is preliminary data.</text>
</comment>
<reference evidence="4 5" key="1">
    <citation type="journal article" date="2018" name="Nat. Biotechnol.">
        <title>A standardized bacterial taxonomy based on genome phylogeny substantially revises the tree of life.</title>
        <authorList>
            <person name="Parks D.H."/>
            <person name="Chuvochina M."/>
            <person name="Waite D.W."/>
            <person name="Rinke C."/>
            <person name="Skarshewski A."/>
            <person name="Chaumeil P.A."/>
            <person name="Hugenholtz P."/>
        </authorList>
    </citation>
    <scope>NUCLEOTIDE SEQUENCE [LARGE SCALE GENOMIC DNA]</scope>
    <source>
        <strain evidence="4">UBA9158</strain>
    </source>
</reference>
<organism evidence="4 5">
    <name type="scientific">Haliea salexigens</name>
    <dbReference type="NCBI Taxonomy" id="287487"/>
    <lineage>
        <taxon>Bacteria</taxon>
        <taxon>Pseudomonadati</taxon>
        <taxon>Pseudomonadota</taxon>
        <taxon>Gammaproteobacteria</taxon>
        <taxon>Cellvibrionales</taxon>
        <taxon>Halieaceae</taxon>
        <taxon>Haliea</taxon>
    </lineage>
</organism>
<dbReference type="PANTHER" id="PTHR10000:SF8">
    <property type="entry name" value="HAD SUPERFAMILY HYDROLASE-LIKE, TYPE 3"/>
    <property type="match status" value="1"/>
</dbReference>
<keyword evidence="2" id="KW-0378">Hydrolase</keyword>
<evidence type="ECO:0000256" key="2">
    <source>
        <dbReference type="ARBA" id="ARBA00022801"/>
    </source>
</evidence>
<dbReference type="STRING" id="1121937.GCA_000423125_01751"/>
<dbReference type="InterPro" id="IPR006381">
    <property type="entry name" value="HAD-SF-IIB-MPGP"/>
</dbReference>
<dbReference type="SFLD" id="SFLDG01142">
    <property type="entry name" value="C2.B.2:_Mannosyl-3-phosphoglyc"/>
    <property type="match status" value="1"/>
</dbReference>
<dbReference type="GO" id="GO:0051479">
    <property type="term" value="P:mannosylglycerate biosynthetic process"/>
    <property type="evidence" value="ECO:0007669"/>
    <property type="project" value="InterPro"/>
</dbReference>
<dbReference type="Gene3D" id="3.40.50.1000">
    <property type="entry name" value="HAD superfamily/HAD-like"/>
    <property type="match status" value="1"/>
</dbReference>
<proteinExistence type="predicted"/>
<dbReference type="GO" id="GO:0050531">
    <property type="term" value="F:mannosyl-3-phosphoglycerate phosphatase activity"/>
    <property type="evidence" value="ECO:0007669"/>
    <property type="project" value="InterPro"/>
</dbReference>
<dbReference type="NCBIfam" id="TIGR01484">
    <property type="entry name" value="HAD-SF-IIB"/>
    <property type="match status" value="1"/>
</dbReference>
<keyword evidence="1" id="KW-0479">Metal-binding</keyword>
<dbReference type="EMBL" id="DMND01000155">
    <property type="protein sequence ID" value="HAN28361.1"/>
    <property type="molecule type" value="Genomic_DNA"/>
</dbReference>
<dbReference type="GO" id="GO:0005829">
    <property type="term" value="C:cytosol"/>
    <property type="evidence" value="ECO:0007669"/>
    <property type="project" value="TreeGrafter"/>
</dbReference>